<dbReference type="PROSITE" id="PS51296">
    <property type="entry name" value="RIESKE"/>
    <property type="match status" value="1"/>
</dbReference>
<dbReference type="SUPFAM" id="SSF50022">
    <property type="entry name" value="ISP domain"/>
    <property type="match status" value="1"/>
</dbReference>
<dbReference type="GO" id="GO:0046872">
    <property type="term" value="F:metal ion binding"/>
    <property type="evidence" value="ECO:0007669"/>
    <property type="project" value="UniProtKB-KW"/>
</dbReference>
<dbReference type="SUPFAM" id="SSF55961">
    <property type="entry name" value="Bet v1-like"/>
    <property type="match status" value="1"/>
</dbReference>
<keyword evidence="4" id="KW-0408">Iron</keyword>
<dbReference type="PANTHER" id="PTHR21266">
    <property type="entry name" value="IRON-SULFUR DOMAIN CONTAINING PROTEIN"/>
    <property type="match status" value="1"/>
</dbReference>
<name>A0A9J9HAH9_RHIWR</name>
<evidence type="ECO:0000256" key="5">
    <source>
        <dbReference type="ARBA" id="ARBA00023014"/>
    </source>
</evidence>
<dbReference type="InterPro" id="IPR044043">
    <property type="entry name" value="VanA_C_cat"/>
</dbReference>
<dbReference type="Gene3D" id="3.90.380.10">
    <property type="entry name" value="Naphthalene 1,2-dioxygenase Alpha Subunit, Chain A, domain 1"/>
    <property type="match status" value="1"/>
</dbReference>
<proteinExistence type="predicted"/>
<gene>
    <name evidence="7" type="ordered locus">Swit_1549</name>
</gene>
<keyword evidence="1" id="KW-0001">2Fe-2S</keyword>
<evidence type="ECO:0000256" key="1">
    <source>
        <dbReference type="ARBA" id="ARBA00022714"/>
    </source>
</evidence>
<dbReference type="EC" id="1.14.13.82" evidence="7"/>
<dbReference type="Pfam" id="PF00355">
    <property type="entry name" value="Rieske"/>
    <property type="match status" value="1"/>
</dbReference>
<dbReference type="InterPro" id="IPR050584">
    <property type="entry name" value="Cholesterol_7-desaturase"/>
</dbReference>
<keyword evidence="2" id="KW-0479">Metal-binding</keyword>
<dbReference type="PANTHER" id="PTHR21266:SF60">
    <property type="entry name" value="3-KETOSTEROID-9-ALPHA-MONOOXYGENASE, OXYGENASE COMPONENT"/>
    <property type="match status" value="1"/>
</dbReference>
<dbReference type="AlphaFoldDB" id="A0A9J9HAH9"/>
<evidence type="ECO:0000313" key="8">
    <source>
        <dbReference type="Proteomes" id="UP000001989"/>
    </source>
</evidence>
<dbReference type="Pfam" id="PF19112">
    <property type="entry name" value="VanA_C"/>
    <property type="match status" value="1"/>
</dbReference>
<accession>A0A9J9HAH9</accession>
<sequence length="359" mass="39580">MTFLRNAWYAAAWSSELADGTLARTFLDEPVVLFRGEDGKAVALADMCPHRFAPLSLGRIGGDTIRCPYHGLVFDKMGACVHNPHGRGVRPSSLSVRSYPVLERDSVLWIWMGDAALAGATPPPSFAFLDKDGWATIRGMLGVGANYELVTDNLMDLSHAEFLHPFIAPEGSAAGIRYRAEQDDDRVAAIHDMPDQPNTPLFELLLGKTVTRIDGYANTYWEAPANMRLETCATAIEPADGGRAEMLQAHLLTPETETSTHYFWAISRDLCLDDQELEAMLRFGIDAAFRNEDEPMIQAVQGRMRGRPLMDMSPALLPMDEAAVRARRILARRIAEEQKARAVEARDEGQPAAHACAAE</sequence>
<dbReference type="KEGG" id="swi:Swit_1549"/>
<dbReference type="GO" id="GO:0018489">
    <property type="term" value="F:vanillate monooxygenase activity"/>
    <property type="evidence" value="ECO:0007669"/>
    <property type="project" value="UniProtKB-EC"/>
</dbReference>
<keyword evidence="8" id="KW-1185">Reference proteome</keyword>
<dbReference type="Proteomes" id="UP000001989">
    <property type="component" value="Chromosome"/>
</dbReference>
<dbReference type="GO" id="GO:0051537">
    <property type="term" value="F:2 iron, 2 sulfur cluster binding"/>
    <property type="evidence" value="ECO:0007669"/>
    <property type="project" value="UniProtKB-KW"/>
</dbReference>
<dbReference type="InterPro" id="IPR036922">
    <property type="entry name" value="Rieske_2Fe-2S_sf"/>
</dbReference>
<evidence type="ECO:0000256" key="3">
    <source>
        <dbReference type="ARBA" id="ARBA00023002"/>
    </source>
</evidence>
<dbReference type="InterPro" id="IPR017941">
    <property type="entry name" value="Rieske_2Fe-2S"/>
</dbReference>
<reference evidence="7 8" key="1">
    <citation type="journal article" date="2010" name="J. Bacteriol.">
        <title>Genome sequence of the dioxin-mineralizing bacterium Sphingomonas wittichii RW1.</title>
        <authorList>
            <person name="Miller T.R."/>
            <person name="Delcher A.L."/>
            <person name="Salzberg S.L."/>
            <person name="Saunders E."/>
            <person name="Detter J.C."/>
            <person name="Halden R.U."/>
        </authorList>
    </citation>
    <scope>NUCLEOTIDE SEQUENCE [LARGE SCALE GENOMIC DNA]</scope>
    <source>
        <strain evidence="8">DSM 6014 / CCUG 31198 / JCM 15750 / NBRC 105917 / EY 4224 / RW1</strain>
    </source>
</reference>
<evidence type="ECO:0000313" key="7">
    <source>
        <dbReference type="EMBL" id="ABQ67912.1"/>
    </source>
</evidence>
<organism evidence="7 8">
    <name type="scientific">Rhizorhabdus wittichii (strain DSM 6014 / CCUG 31198 / JCM 15750 / NBRC 105917 / EY 4224 / RW1)</name>
    <name type="common">Sphingomonas wittichii</name>
    <dbReference type="NCBI Taxonomy" id="392499"/>
    <lineage>
        <taxon>Bacteria</taxon>
        <taxon>Pseudomonadati</taxon>
        <taxon>Pseudomonadota</taxon>
        <taxon>Alphaproteobacteria</taxon>
        <taxon>Sphingomonadales</taxon>
        <taxon>Sphingomonadaceae</taxon>
        <taxon>Rhizorhabdus</taxon>
    </lineage>
</organism>
<dbReference type="EMBL" id="CP000699">
    <property type="protein sequence ID" value="ABQ67912.1"/>
    <property type="molecule type" value="Genomic_DNA"/>
</dbReference>
<evidence type="ECO:0000259" key="6">
    <source>
        <dbReference type="PROSITE" id="PS51296"/>
    </source>
</evidence>
<keyword evidence="3 7" id="KW-0560">Oxidoreductase</keyword>
<feature type="domain" description="Rieske" evidence="6">
    <location>
        <begin position="8"/>
        <end position="110"/>
    </location>
</feature>
<dbReference type="OrthoDB" id="9800776at2"/>
<dbReference type="Gene3D" id="2.102.10.10">
    <property type="entry name" value="Rieske [2Fe-2S] iron-sulphur domain"/>
    <property type="match status" value="1"/>
</dbReference>
<evidence type="ECO:0000256" key="2">
    <source>
        <dbReference type="ARBA" id="ARBA00022723"/>
    </source>
</evidence>
<evidence type="ECO:0000256" key="4">
    <source>
        <dbReference type="ARBA" id="ARBA00023004"/>
    </source>
</evidence>
<protein>
    <submittedName>
        <fullName evidence="7">Vanillate monooxygenase</fullName>
        <ecNumber evidence="7">1.14.13.82</ecNumber>
    </submittedName>
</protein>
<keyword evidence="5" id="KW-0411">Iron-sulfur</keyword>
<keyword evidence="7" id="KW-0503">Monooxygenase</keyword>